<keyword evidence="1 2" id="KW-0732">Signal</keyword>
<accession>A0A6I5KXA3</accession>
<dbReference type="Pfam" id="PF18962">
    <property type="entry name" value="Por_Secre_tail"/>
    <property type="match status" value="1"/>
</dbReference>
<evidence type="ECO:0000256" key="1">
    <source>
        <dbReference type="ARBA" id="ARBA00022729"/>
    </source>
</evidence>
<evidence type="ECO:0000313" key="5">
    <source>
        <dbReference type="Proteomes" id="UP000468707"/>
    </source>
</evidence>
<feature type="signal peptide" evidence="2">
    <location>
        <begin position="1"/>
        <end position="22"/>
    </location>
</feature>
<gene>
    <name evidence="4" type="ORF">GTK07_01925</name>
</gene>
<dbReference type="PANTHER" id="PTHR36234">
    <property type="entry name" value="LYSYL ENDOPEPTIDASE"/>
    <property type="match status" value="1"/>
</dbReference>
<comment type="caution">
    <text evidence="4">The sequence shown here is derived from an EMBL/GenBank/DDBJ whole genome shotgun (WGS) entry which is preliminary data.</text>
</comment>
<dbReference type="Gene3D" id="2.40.10.10">
    <property type="entry name" value="Trypsin-like serine proteases"/>
    <property type="match status" value="2"/>
</dbReference>
<protein>
    <submittedName>
        <fullName evidence="4">T9SS type A sorting domain-containing protein</fullName>
    </submittedName>
</protein>
<name>A0A6I5KXA3_9FLAO</name>
<dbReference type="EMBL" id="JAAAMI010000001">
    <property type="protein sequence ID" value="NDV42071.1"/>
    <property type="molecule type" value="Genomic_DNA"/>
</dbReference>
<keyword evidence="5" id="KW-1185">Reference proteome</keyword>
<dbReference type="Proteomes" id="UP000468707">
    <property type="component" value="Unassembled WGS sequence"/>
</dbReference>
<evidence type="ECO:0000259" key="3">
    <source>
        <dbReference type="Pfam" id="PF18962"/>
    </source>
</evidence>
<dbReference type="NCBIfam" id="TIGR04183">
    <property type="entry name" value="Por_Secre_tail"/>
    <property type="match status" value="1"/>
</dbReference>
<feature type="chain" id="PRO_5026040377" evidence="2">
    <location>
        <begin position="23"/>
        <end position="717"/>
    </location>
</feature>
<evidence type="ECO:0000256" key="2">
    <source>
        <dbReference type="SAM" id="SignalP"/>
    </source>
</evidence>
<dbReference type="InterPro" id="IPR009003">
    <property type="entry name" value="Peptidase_S1_PA"/>
</dbReference>
<reference evidence="4 5" key="1">
    <citation type="submission" date="2020-01" db="EMBL/GenBank/DDBJ databases">
        <title>Muricauda sediminis sp.nov. 40Bstr401.</title>
        <authorList>
            <person name="Xue Z."/>
            <person name="Zhu S."/>
            <person name="Ren N."/>
            <person name="Chen T."/>
            <person name="Chen X."/>
            <person name="Chen J."/>
            <person name="Yang J."/>
        </authorList>
    </citation>
    <scope>NUCLEOTIDE SEQUENCE [LARGE SCALE GENOMIC DNA]</scope>
    <source>
        <strain evidence="4 5">40Bstr401</strain>
    </source>
</reference>
<dbReference type="SUPFAM" id="SSF50494">
    <property type="entry name" value="Trypsin-like serine proteases"/>
    <property type="match status" value="1"/>
</dbReference>
<dbReference type="InterPro" id="IPR026444">
    <property type="entry name" value="Secre_tail"/>
</dbReference>
<dbReference type="InterPro" id="IPR043504">
    <property type="entry name" value="Peptidase_S1_PA_chymotrypsin"/>
</dbReference>
<sequence>MKTHLRLCIVLLSFCFTNFLFSQVETKNFPDGNGKQMGLGLKSDFKPKKSNVLPKFDAQQMLAEDRKNAGRNIPFRFGKPFDLDIKLKDGDWSVNDGFREWSMEFYSEGALSINFVLEGMKLAEGAELFAFNEEGTVVYGPVTSLNNKDKGVFLTDIIPGERVTLFLKEPDNDNKSDFTIKRVVHGYRGVGEMLNGTPGASESCNNNIGCFGAWDASSDAVGLVLLSSGFEHCSGSLLMSTNNSFRPYFLSAFHCIDTNNSGAITAAERTAAEDWMFKFQFKSVSCTSGTASAGYTYNDATFRAAWFPTDFSLMELDESPVGNQEITWAGWDRRANTPTSGAGIHHPSGDMMKISIENNAFQVSSWNGANNRWLVNFDDGVVEHGSSGSPIFNQNRRVVGQLHGNQNYNLSQSYCSQPRAEYGRFNLSWAGGGTNDTRLSNWLDPCGTGANTTNTTRSAYINGPTTTCASGSTYSITNLPAGATITWSSSSNITRNSSQGSNPCTFSLSGLGTTGWIQARITNGCGVDFTIRKNLVLSTGSVNLTIGTVEWEGSAIYVSGSVTGGSAPFRWYINNQLISTTSSRSFSHRYPCEGGSSSLGVVASCGGSDQAYYYEECSGGGGHKLVVYPNPSDSEINIALDEKSSGSGMNVLESNTLTNIQDVSLTLLDFSGNPVKEMAFEGPVQDIKMDVSSLSKGIYFLKIVGKELDETHTVVIE</sequence>
<dbReference type="PANTHER" id="PTHR36234:SF5">
    <property type="entry name" value="LYSYL ENDOPEPTIDASE"/>
    <property type="match status" value="1"/>
</dbReference>
<dbReference type="RefSeq" id="WP_163632488.1">
    <property type="nucleotide sequence ID" value="NZ_JAAAMI010000001.1"/>
</dbReference>
<organism evidence="4 5">
    <name type="scientific">Flagellimonas sediminis</name>
    <dbReference type="NCBI Taxonomy" id="2696468"/>
    <lineage>
        <taxon>Bacteria</taxon>
        <taxon>Pseudomonadati</taxon>
        <taxon>Bacteroidota</taxon>
        <taxon>Flavobacteriia</taxon>
        <taxon>Flavobacteriales</taxon>
        <taxon>Flavobacteriaceae</taxon>
        <taxon>Flagellimonas</taxon>
    </lineage>
</organism>
<feature type="domain" description="Secretion system C-terminal sorting" evidence="3">
    <location>
        <begin position="627"/>
        <end position="716"/>
    </location>
</feature>
<dbReference type="AlphaFoldDB" id="A0A6I5KXA3"/>
<proteinExistence type="predicted"/>
<evidence type="ECO:0000313" key="4">
    <source>
        <dbReference type="EMBL" id="NDV42071.1"/>
    </source>
</evidence>